<dbReference type="InterPro" id="IPR043502">
    <property type="entry name" value="DNA/RNA_pol_sf"/>
</dbReference>
<reference evidence="3 4" key="1">
    <citation type="submission" date="2014-03" db="EMBL/GenBank/DDBJ databases">
        <title>Draft genome of the hookworm Oesophagostomum dentatum.</title>
        <authorList>
            <person name="Mitreva M."/>
        </authorList>
    </citation>
    <scope>NUCLEOTIDE SEQUENCE [LARGE SCALE GENOMIC DNA]</scope>
    <source>
        <strain evidence="3 4">OD-Hann</strain>
    </source>
</reference>
<dbReference type="OrthoDB" id="5864996at2759"/>
<dbReference type="InterPro" id="IPR041577">
    <property type="entry name" value="RT_RNaseH_2"/>
</dbReference>
<evidence type="ECO:0000256" key="1">
    <source>
        <dbReference type="ARBA" id="ARBA00023268"/>
    </source>
</evidence>
<dbReference type="SUPFAM" id="SSF56672">
    <property type="entry name" value="DNA/RNA polymerases"/>
    <property type="match status" value="1"/>
</dbReference>
<dbReference type="Pfam" id="PF17919">
    <property type="entry name" value="RT_RNaseH_2"/>
    <property type="match status" value="1"/>
</dbReference>
<keyword evidence="4" id="KW-1185">Reference proteome</keyword>
<dbReference type="PANTHER" id="PTHR37984:SF5">
    <property type="entry name" value="PROTEIN NYNRIN-LIKE"/>
    <property type="match status" value="1"/>
</dbReference>
<organism evidence="3 4">
    <name type="scientific">Oesophagostomum dentatum</name>
    <name type="common">Nodular worm</name>
    <dbReference type="NCBI Taxonomy" id="61180"/>
    <lineage>
        <taxon>Eukaryota</taxon>
        <taxon>Metazoa</taxon>
        <taxon>Ecdysozoa</taxon>
        <taxon>Nematoda</taxon>
        <taxon>Chromadorea</taxon>
        <taxon>Rhabditida</taxon>
        <taxon>Rhabditina</taxon>
        <taxon>Rhabditomorpha</taxon>
        <taxon>Strongyloidea</taxon>
        <taxon>Strongylidae</taxon>
        <taxon>Oesophagostomum</taxon>
    </lineage>
</organism>
<dbReference type="PANTHER" id="PTHR37984">
    <property type="entry name" value="PROTEIN CBG26694"/>
    <property type="match status" value="1"/>
</dbReference>
<gene>
    <name evidence="3" type="ORF">OESDEN_20163</name>
</gene>
<dbReference type="EMBL" id="KN601624">
    <property type="protein sequence ID" value="KHJ80169.1"/>
    <property type="molecule type" value="Genomic_DNA"/>
</dbReference>
<name>A0A0B1S5I4_OESDE</name>
<feature type="domain" description="Reverse transcriptase/retrotransposon-derived protein RNase H-like" evidence="2">
    <location>
        <begin position="25"/>
        <end position="82"/>
    </location>
</feature>
<sequence length="135" mass="14695">MLPSGGTRNAKQFLIAPKKCLLDLPLTHFDPCLPTIVAADASDSGNEAVILHKMPDGTKKTICPASRSLTPPEKNYGQIEKKGTRSDIRKCGALPVTRNVIEEEFLKDRQISHFVQMTQGNGQLSPVNRSVAGKL</sequence>
<evidence type="ECO:0000313" key="4">
    <source>
        <dbReference type="Proteomes" id="UP000053660"/>
    </source>
</evidence>
<proteinExistence type="predicted"/>
<dbReference type="AlphaFoldDB" id="A0A0B1S5I4"/>
<dbReference type="InterPro" id="IPR050951">
    <property type="entry name" value="Retrovirus_Pol_polyprotein"/>
</dbReference>
<evidence type="ECO:0000259" key="2">
    <source>
        <dbReference type="Pfam" id="PF17919"/>
    </source>
</evidence>
<keyword evidence="1" id="KW-0511">Multifunctional enzyme</keyword>
<evidence type="ECO:0000313" key="3">
    <source>
        <dbReference type="EMBL" id="KHJ80169.1"/>
    </source>
</evidence>
<protein>
    <recommendedName>
        <fullName evidence="2">Reverse transcriptase/retrotransposon-derived protein RNase H-like domain-containing protein</fullName>
    </recommendedName>
</protein>
<dbReference type="GO" id="GO:0003824">
    <property type="term" value="F:catalytic activity"/>
    <property type="evidence" value="ECO:0007669"/>
    <property type="project" value="UniProtKB-KW"/>
</dbReference>
<accession>A0A0B1S5I4</accession>
<dbReference type="Proteomes" id="UP000053660">
    <property type="component" value="Unassembled WGS sequence"/>
</dbReference>